<name>A0A2I1D4Z7_ASPC2</name>
<evidence type="ECO:0000256" key="1">
    <source>
        <dbReference type="SAM" id="SignalP"/>
    </source>
</evidence>
<evidence type="ECO:0000313" key="2">
    <source>
        <dbReference type="EMBL" id="PKY04945.1"/>
    </source>
</evidence>
<comment type="caution">
    <text evidence="2">The sequence shown here is derived from an EMBL/GenBank/DDBJ whole genome shotgun (WGS) entry which is preliminary data.</text>
</comment>
<feature type="signal peptide" evidence="1">
    <location>
        <begin position="1"/>
        <end position="17"/>
    </location>
</feature>
<gene>
    <name evidence="2" type="ORF">P168DRAFT_317986</name>
</gene>
<protein>
    <submittedName>
        <fullName evidence="2">Uncharacterized protein</fullName>
    </submittedName>
</protein>
<dbReference type="VEuPathDB" id="FungiDB:P168DRAFT_317986"/>
<sequence>MLITIGISLIVAAAATCEITFVECISAQNYIDEKEKSTKIHGDYLSDNTGNATHSVDYNYEDLLRRAHIHIPPETTSAV</sequence>
<reference evidence="2" key="1">
    <citation type="submission" date="2016-12" db="EMBL/GenBank/DDBJ databases">
        <title>The genomes of Aspergillus section Nigri reveals drivers in fungal speciation.</title>
        <authorList>
            <consortium name="DOE Joint Genome Institute"/>
            <person name="Vesth T.C."/>
            <person name="Nybo J."/>
            <person name="Theobald S."/>
            <person name="Brandl J."/>
            <person name="Frisvad J.C."/>
            <person name="Nielsen K.F."/>
            <person name="Lyhne E.K."/>
            <person name="Kogle M.E."/>
            <person name="Kuo A."/>
            <person name="Riley R."/>
            <person name="Clum A."/>
            <person name="Nolan M."/>
            <person name="Lipzen A."/>
            <person name="Salamov A."/>
            <person name="Henrissat B."/>
            <person name="Wiebenga A."/>
            <person name="De vries R.P."/>
            <person name="Grigoriev I.V."/>
            <person name="Mortensen U.H."/>
            <person name="Andersen M.R."/>
            <person name="Baker S.E."/>
        </authorList>
    </citation>
    <scope>NUCLEOTIDE SEQUENCE</scope>
    <source>
        <strain evidence="2">IBT 28561</strain>
    </source>
</reference>
<evidence type="ECO:0000313" key="3">
    <source>
        <dbReference type="Proteomes" id="UP000234254"/>
    </source>
</evidence>
<dbReference type="AlphaFoldDB" id="A0A2I1D4Z7"/>
<accession>A0A2I1D4Z7</accession>
<dbReference type="EMBL" id="MSFM01000005">
    <property type="protein sequence ID" value="PKY04945.1"/>
    <property type="molecule type" value="Genomic_DNA"/>
</dbReference>
<keyword evidence="3" id="KW-1185">Reference proteome</keyword>
<proteinExistence type="predicted"/>
<feature type="chain" id="PRO_5014148791" evidence="1">
    <location>
        <begin position="18"/>
        <end position="79"/>
    </location>
</feature>
<dbReference type="Proteomes" id="UP000234254">
    <property type="component" value="Unassembled WGS sequence"/>
</dbReference>
<organism evidence="2 3">
    <name type="scientific">Aspergillus campestris (strain IBT 28561)</name>
    <dbReference type="NCBI Taxonomy" id="1392248"/>
    <lineage>
        <taxon>Eukaryota</taxon>
        <taxon>Fungi</taxon>
        <taxon>Dikarya</taxon>
        <taxon>Ascomycota</taxon>
        <taxon>Pezizomycotina</taxon>
        <taxon>Eurotiomycetes</taxon>
        <taxon>Eurotiomycetidae</taxon>
        <taxon>Eurotiales</taxon>
        <taxon>Aspergillaceae</taxon>
        <taxon>Aspergillus</taxon>
        <taxon>Aspergillus subgen. Circumdati</taxon>
    </lineage>
</organism>
<keyword evidence="1" id="KW-0732">Signal</keyword>
<dbReference type="RefSeq" id="XP_024693539.1">
    <property type="nucleotide sequence ID" value="XM_024840159.1"/>
</dbReference>
<dbReference type="GeneID" id="36547683"/>